<protein>
    <submittedName>
        <fullName evidence="2">Uncharacterized protein</fullName>
    </submittedName>
</protein>
<dbReference type="Proteomes" id="UP000008456">
    <property type="component" value="Chromosome"/>
</dbReference>
<organism evidence="2 3">
    <name type="scientific">Melissococcus plutonius (strain ATCC 35311 / DSM 29964 / CIP 104052 / LMG 20360 / NCIMB 702443)</name>
    <dbReference type="NCBI Taxonomy" id="940190"/>
    <lineage>
        <taxon>Bacteria</taxon>
        <taxon>Bacillati</taxon>
        <taxon>Bacillota</taxon>
        <taxon>Bacilli</taxon>
        <taxon>Lactobacillales</taxon>
        <taxon>Enterococcaceae</taxon>
        <taxon>Melissococcus</taxon>
    </lineage>
</organism>
<feature type="transmembrane region" description="Helical" evidence="1">
    <location>
        <begin position="143"/>
        <end position="163"/>
    </location>
</feature>
<proteinExistence type="predicted"/>
<sequence length="173" mass="18259">MPIARGVIAFGRHAQGIISMGIFSQGIISLGLISIGVIAGGSISIVVIAMGILSLGGISIGTLAIGVTALGNFLCGYATFGNIVVGKFTFGNVVSGDVKVPIGNNPSVEQLINDLNEIIVKSKGYPLSHSFYKILQYIAKHPSVILIILIMIGASLLGIYYIYRSNFKKVYVR</sequence>
<feature type="transmembrane region" description="Helical" evidence="1">
    <location>
        <begin position="27"/>
        <end position="52"/>
    </location>
</feature>
<reference key="2">
    <citation type="submission" date="2011-04" db="EMBL/GenBank/DDBJ databases">
        <title>Whole genome sequence of Melissococcus plutonius ATCC 35311.</title>
        <authorList>
            <person name="Okumura K."/>
            <person name="Arai R."/>
            <person name="Osaki M."/>
            <person name="Okura M."/>
            <person name="Kirikae T."/>
            <person name="Takamatsu D."/>
            <person name="Akiyama T."/>
        </authorList>
    </citation>
    <scope>NUCLEOTIDE SEQUENCE</scope>
    <source>
        <strain>ATCC 35311</strain>
    </source>
</reference>
<dbReference type="HOGENOM" id="CLU_132048_0_0_9"/>
<keyword evidence="1" id="KW-0472">Membrane</keyword>
<evidence type="ECO:0000256" key="1">
    <source>
        <dbReference type="SAM" id="Phobius"/>
    </source>
</evidence>
<gene>
    <name evidence="2" type="ordered locus">MPTP_1531</name>
</gene>
<reference evidence="2 3" key="1">
    <citation type="journal article" date="2011" name="J. Bacteriol.">
        <title>Complete genome sequence of Melissococcus plutonius ATCC 35311.</title>
        <authorList>
            <person name="Okumura K."/>
            <person name="Arai R."/>
            <person name="Okura M."/>
            <person name="Kirikae T."/>
            <person name="Takamatsu D."/>
            <person name="Osaki M."/>
            <person name="Miyoshi-Akiyama T."/>
        </authorList>
    </citation>
    <scope>NUCLEOTIDE SEQUENCE [LARGE SCALE GENOMIC DNA]</scope>
    <source>
        <strain evidence="3">ATCC 35311 / CIP 104052 / LMG 20360 / NCIMB 702443</strain>
    </source>
</reference>
<name>F3YBT2_MELPT</name>
<evidence type="ECO:0000313" key="2">
    <source>
        <dbReference type="EMBL" id="BAK21960.1"/>
    </source>
</evidence>
<dbReference type="EMBL" id="AP012200">
    <property type="protein sequence ID" value="BAK21960.1"/>
    <property type="molecule type" value="Genomic_DNA"/>
</dbReference>
<evidence type="ECO:0000313" key="3">
    <source>
        <dbReference type="Proteomes" id="UP000008456"/>
    </source>
</evidence>
<dbReference type="KEGG" id="mps:MPTP_1531"/>
<keyword evidence="3" id="KW-1185">Reference proteome</keyword>
<keyword evidence="1" id="KW-0812">Transmembrane</keyword>
<keyword evidence="1" id="KW-1133">Transmembrane helix</keyword>
<dbReference type="AlphaFoldDB" id="F3YBT2"/>
<accession>F3YBT2</accession>